<reference evidence="2 3" key="1">
    <citation type="journal article" date="2016" name="Nat. Commun.">
        <title>Thousands of microbial genomes shed light on interconnected biogeochemical processes in an aquifer system.</title>
        <authorList>
            <person name="Anantharaman K."/>
            <person name="Brown C.T."/>
            <person name="Hug L.A."/>
            <person name="Sharon I."/>
            <person name="Castelle C.J."/>
            <person name="Probst A.J."/>
            <person name="Thomas B.C."/>
            <person name="Singh A."/>
            <person name="Wilkins M.J."/>
            <person name="Karaoz U."/>
            <person name="Brodie E.L."/>
            <person name="Williams K.H."/>
            <person name="Hubbard S.S."/>
            <person name="Banfield J.F."/>
        </authorList>
    </citation>
    <scope>NUCLEOTIDE SEQUENCE [LARGE SCALE GENOMIC DNA]</scope>
</reference>
<evidence type="ECO:0000313" key="2">
    <source>
        <dbReference type="EMBL" id="OGY17801.1"/>
    </source>
</evidence>
<evidence type="ECO:0000313" key="3">
    <source>
        <dbReference type="Proteomes" id="UP000179233"/>
    </source>
</evidence>
<accession>A0A1G1VQX8</accession>
<keyword evidence="1" id="KW-0472">Membrane</keyword>
<gene>
    <name evidence="2" type="ORF">A2786_00560</name>
</gene>
<dbReference type="AlphaFoldDB" id="A0A1G1VQX8"/>
<evidence type="ECO:0000256" key="1">
    <source>
        <dbReference type="SAM" id="Phobius"/>
    </source>
</evidence>
<name>A0A1G1VQX8_9BACT</name>
<keyword evidence="1" id="KW-1133">Transmembrane helix</keyword>
<sequence length="105" mass="11756">MEKKNLLQFPSMAIFLAESVAIQNPRCIDFTKELESSLGLFQLGALARFFPQIVAGTAALFTYLFFLKAFAKPKTLLALVSLPITYAALSTLISYLIRDVFSYCY</sequence>
<organism evidence="2 3">
    <name type="scientific">Candidatus Chisholmbacteria bacterium RIFCSPHIGHO2_01_FULL_52_32</name>
    <dbReference type="NCBI Taxonomy" id="1797591"/>
    <lineage>
        <taxon>Bacteria</taxon>
        <taxon>Candidatus Chisholmiibacteriota</taxon>
    </lineage>
</organism>
<feature type="transmembrane region" description="Helical" evidence="1">
    <location>
        <begin position="45"/>
        <end position="67"/>
    </location>
</feature>
<dbReference type="Proteomes" id="UP000179233">
    <property type="component" value="Unassembled WGS sequence"/>
</dbReference>
<keyword evidence="1" id="KW-0812">Transmembrane</keyword>
<protein>
    <submittedName>
        <fullName evidence="2">Uncharacterized protein</fullName>
    </submittedName>
</protein>
<dbReference type="EMBL" id="MHCJ01000006">
    <property type="protein sequence ID" value="OGY17801.1"/>
    <property type="molecule type" value="Genomic_DNA"/>
</dbReference>
<comment type="caution">
    <text evidence="2">The sequence shown here is derived from an EMBL/GenBank/DDBJ whole genome shotgun (WGS) entry which is preliminary data.</text>
</comment>
<proteinExistence type="predicted"/>
<feature type="transmembrane region" description="Helical" evidence="1">
    <location>
        <begin position="76"/>
        <end position="97"/>
    </location>
</feature>